<keyword evidence="13" id="KW-0472">Membrane</keyword>
<evidence type="ECO:0000313" key="20">
    <source>
        <dbReference type="EMBL" id="PNH06898.1"/>
    </source>
</evidence>
<evidence type="ECO:0000256" key="11">
    <source>
        <dbReference type="ARBA" id="ARBA00022946"/>
    </source>
</evidence>
<evidence type="ECO:0000256" key="18">
    <source>
        <dbReference type="SAM" id="MobiDB-lite"/>
    </source>
</evidence>
<comment type="subcellular location">
    <subcellularLocation>
        <location evidence="1">Plastid</location>
        <location evidence="1">Chloroplast membrane</location>
        <topology evidence="1">Multi-pass membrane protein</topology>
    </subcellularLocation>
</comment>
<keyword evidence="5" id="KW-0808">Transferase</keyword>
<accession>A0A2J8A325</accession>
<name>A0A2J8A325_9CHLO</name>
<dbReference type="PANTHER" id="PTHR32523:SF8">
    <property type="entry name" value="DOLICHOL KINASE"/>
    <property type="match status" value="1"/>
</dbReference>
<organism evidence="20 21">
    <name type="scientific">Tetrabaena socialis</name>
    <dbReference type="NCBI Taxonomy" id="47790"/>
    <lineage>
        <taxon>Eukaryota</taxon>
        <taxon>Viridiplantae</taxon>
        <taxon>Chlorophyta</taxon>
        <taxon>core chlorophytes</taxon>
        <taxon>Chlorophyceae</taxon>
        <taxon>CS clade</taxon>
        <taxon>Chlamydomonadales</taxon>
        <taxon>Tetrabaenaceae</taxon>
        <taxon>Tetrabaena</taxon>
    </lineage>
</organism>
<feature type="domain" description="MYND-type" evidence="19">
    <location>
        <begin position="904"/>
        <end position="947"/>
    </location>
</feature>
<evidence type="ECO:0000256" key="12">
    <source>
        <dbReference type="ARBA" id="ARBA00022989"/>
    </source>
</evidence>
<keyword evidence="4" id="KW-0934">Plastid</keyword>
<evidence type="ECO:0000256" key="10">
    <source>
        <dbReference type="ARBA" id="ARBA00022833"/>
    </source>
</evidence>
<keyword evidence="8 17" id="KW-0863">Zinc-finger</keyword>
<dbReference type="EC" id="2.7.1.182" evidence="15"/>
<evidence type="ECO:0000256" key="7">
    <source>
        <dbReference type="ARBA" id="ARBA00022723"/>
    </source>
</evidence>
<keyword evidence="21" id="KW-1185">Reference proteome</keyword>
<dbReference type="PANTHER" id="PTHR32523">
    <property type="entry name" value="PHYTOL KINASE 1, CHLOROPLASTIC"/>
    <property type="match status" value="1"/>
</dbReference>
<evidence type="ECO:0000256" key="5">
    <source>
        <dbReference type="ARBA" id="ARBA00022679"/>
    </source>
</evidence>
<evidence type="ECO:0000256" key="3">
    <source>
        <dbReference type="ARBA" id="ARBA00022528"/>
    </source>
</evidence>
<keyword evidence="3" id="KW-0150">Chloroplast</keyword>
<comment type="pathway">
    <text evidence="14">Cofactor biosynthesis; tocopherol biosynthesis.</text>
</comment>
<feature type="compositionally biased region" description="Gly residues" evidence="18">
    <location>
        <begin position="96"/>
        <end position="135"/>
    </location>
</feature>
<dbReference type="InterPro" id="IPR039606">
    <property type="entry name" value="Phytol/farnesol_kinase"/>
</dbReference>
<dbReference type="AlphaFoldDB" id="A0A2J8A325"/>
<dbReference type="EMBL" id="PGGS01000209">
    <property type="protein sequence ID" value="PNH06898.1"/>
    <property type="molecule type" value="Genomic_DNA"/>
</dbReference>
<evidence type="ECO:0000256" key="2">
    <source>
        <dbReference type="ARBA" id="ARBA00010794"/>
    </source>
</evidence>
<dbReference type="GO" id="GO:0016020">
    <property type="term" value="C:membrane"/>
    <property type="evidence" value="ECO:0007669"/>
    <property type="project" value="UniProtKB-SubCell"/>
</dbReference>
<keyword evidence="12" id="KW-1133">Transmembrane helix</keyword>
<keyword evidence="10" id="KW-0862">Zinc</keyword>
<evidence type="ECO:0000256" key="13">
    <source>
        <dbReference type="ARBA" id="ARBA00023136"/>
    </source>
</evidence>
<evidence type="ECO:0000256" key="4">
    <source>
        <dbReference type="ARBA" id="ARBA00022640"/>
    </source>
</evidence>
<evidence type="ECO:0000256" key="17">
    <source>
        <dbReference type="PROSITE-ProRule" id="PRU00134"/>
    </source>
</evidence>
<reference evidence="20 21" key="1">
    <citation type="journal article" date="2017" name="Mol. Biol. Evol.">
        <title>The 4-celled Tetrabaena socialis nuclear genome reveals the essential components for genetic control of cell number at the origin of multicellularity in the volvocine lineage.</title>
        <authorList>
            <person name="Featherston J."/>
            <person name="Arakaki Y."/>
            <person name="Hanschen E.R."/>
            <person name="Ferris P.J."/>
            <person name="Michod R.E."/>
            <person name="Olson B.J.S.C."/>
            <person name="Nozaki H."/>
            <person name="Durand P.M."/>
        </authorList>
    </citation>
    <scope>NUCLEOTIDE SEQUENCE [LARGE SCALE GENOMIC DNA]</scope>
    <source>
        <strain evidence="20 21">NIES-571</strain>
    </source>
</reference>
<dbReference type="InterPro" id="IPR002893">
    <property type="entry name" value="Znf_MYND"/>
</dbReference>
<feature type="region of interest" description="Disordered" evidence="18">
    <location>
        <begin position="90"/>
        <end position="135"/>
    </location>
</feature>
<comment type="similarity">
    <text evidence="2">Belongs to the polyprenol kinase family.</text>
</comment>
<sequence>MNALRRLPVLADMLLADPTDTAQIRIDDVEELAELLETVRDNLAQFHMGSAEGAAAAASILEDAALHSALLRLMAAVVRWPLPAPFSNLASDSGSGTSGDGSGGSTSAGSSGSGGSGTGGSGSGGTGTGGSSGGGTGELNIGEGIQAYADVAWGTCAIVEGLLLLLYEQPRALPAASCFVQKLLRMHTLQCLARRFAAAADSAEALTARQARYTKVLFDLLDSLLFTLQKVPEQGGEALQASLCQELAEALRDSRVMEHAARLLLRLVLGGVSPGGALSATYDTAETSCSYATAYRHIAVQYRNTTVQYKSTREEGQDASTCAALREVLSGRCARHVVLLHGLAVLCMADGGPTYGLPEDVQQAVSARLAQAFPPGLQEPHSVAEAIPVGLLAALDVEPSPPVNARAAVLLLLRLARAAVSSGDAWAVHAQQEGAGVPAHAGVEQLMVPRDKVILVAFGSLEVAWRLLRVRLTAHPPAWAKEAGVECWRLVAAVLGQNMLRTADPASLLPCWVDGQPLHRWVPLLPAGEPLPPTPPPGLAVVLAGGFLPCLERLLRRAGEEPDGPESVVMGALLRDGHTWHVWAHLLEYGEPRQAAALVATLGKLLRRANWAVAPSGNGRKVMRLCAAVLDSPSRFPSRLVDAEGREVGRLLMYAACVWLPALSDHALQAMAAQPAPGTADSEDVWDFLRPLLCWLPLLVLRCAIRSTAGAAAGGRAMVAADPGGCSAADDAGGWRLLLLKGMRVVPLLGAALRHAALQLAQAGVLPLPQAGFCAVLALNCCAVAAVFPHEVLNAATSSAWPPELLRTLLLEAQTGGPGTDGNIAAALATWLEGASAGGNSSSSGSRGAGFGRGGGDTEALWRGCEHYIAMMGLIPGKFGEMSARLVPPAEARGLLRTCSYPGCTSLAGDSEADARMRWCRFCNSCCYCCGECQLSHWREGGHKEACPGGAKARPG</sequence>
<keyword evidence="11" id="KW-0809">Transit peptide</keyword>
<dbReference type="OrthoDB" id="562363at2759"/>
<evidence type="ECO:0000259" key="19">
    <source>
        <dbReference type="PROSITE" id="PS50865"/>
    </source>
</evidence>
<protein>
    <recommendedName>
        <fullName evidence="15">phytol kinase</fullName>
        <ecNumber evidence="15">2.7.1.182</ecNumber>
    </recommendedName>
</protein>
<dbReference type="SUPFAM" id="SSF144232">
    <property type="entry name" value="HIT/MYND zinc finger-like"/>
    <property type="match status" value="1"/>
</dbReference>
<dbReference type="GO" id="GO:0010276">
    <property type="term" value="F:phytol kinase activity"/>
    <property type="evidence" value="ECO:0007669"/>
    <property type="project" value="UniProtKB-EC"/>
</dbReference>
<keyword evidence="6" id="KW-0812">Transmembrane</keyword>
<keyword evidence="7" id="KW-0479">Metal-binding</keyword>
<dbReference type="PROSITE" id="PS50865">
    <property type="entry name" value="ZF_MYND_2"/>
    <property type="match status" value="1"/>
</dbReference>
<gene>
    <name evidence="20" type="ORF">TSOC_006690</name>
</gene>
<dbReference type="GO" id="GO:0008270">
    <property type="term" value="F:zinc ion binding"/>
    <property type="evidence" value="ECO:0007669"/>
    <property type="project" value="UniProtKB-KW"/>
</dbReference>
<evidence type="ECO:0000256" key="6">
    <source>
        <dbReference type="ARBA" id="ARBA00022692"/>
    </source>
</evidence>
<comment type="caution">
    <text evidence="20">The sequence shown here is derived from an EMBL/GenBank/DDBJ whole genome shotgun (WGS) entry which is preliminary data.</text>
</comment>
<dbReference type="GO" id="GO:0009507">
    <property type="term" value="C:chloroplast"/>
    <property type="evidence" value="ECO:0007669"/>
    <property type="project" value="UniProtKB-SubCell"/>
</dbReference>
<evidence type="ECO:0000256" key="16">
    <source>
        <dbReference type="ARBA" id="ARBA00048889"/>
    </source>
</evidence>
<comment type="catalytic activity">
    <reaction evidence="16">
        <text>phytol + CTP = phytyl phosphate + CDP + H(+)</text>
        <dbReference type="Rhea" id="RHEA:38055"/>
        <dbReference type="ChEBI" id="CHEBI:15378"/>
        <dbReference type="ChEBI" id="CHEBI:17327"/>
        <dbReference type="ChEBI" id="CHEBI:37563"/>
        <dbReference type="ChEBI" id="CHEBI:58069"/>
        <dbReference type="ChEBI" id="CHEBI:75483"/>
        <dbReference type="EC" id="2.7.1.182"/>
    </reaction>
</comment>
<proteinExistence type="inferred from homology"/>
<evidence type="ECO:0000256" key="9">
    <source>
        <dbReference type="ARBA" id="ARBA00022777"/>
    </source>
</evidence>
<evidence type="ECO:0000256" key="15">
    <source>
        <dbReference type="ARBA" id="ARBA00039024"/>
    </source>
</evidence>
<keyword evidence="9" id="KW-0418">Kinase</keyword>
<dbReference type="Proteomes" id="UP000236333">
    <property type="component" value="Unassembled WGS sequence"/>
</dbReference>
<evidence type="ECO:0000313" key="21">
    <source>
        <dbReference type="Proteomes" id="UP000236333"/>
    </source>
</evidence>
<evidence type="ECO:0000256" key="1">
    <source>
        <dbReference type="ARBA" id="ARBA00004508"/>
    </source>
</evidence>
<evidence type="ECO:0000256" key="8">
    <source>
        <dbReference type="ARBA" id="ARBA00022771"/>
    </source>
</evidence>
<evidence type="ECO:0000256" key="14">
    <source>
        <dbReference type="ARBA" id="ARBA00024015"/>
    </source>
</evidence>